<dbReference type="PANTHER" id="PTHR47934">
    <property type="entry name" value="PENTATRICOPEPTIDE REPEAT-CONTAINING PROTEIN PET309, MITOCHONDRIAL"/>
    <property type="match status" value="1"/>
</dbReference>
<dbReference type="SUPFAM" id="SSF81901">
    <property type="entry name" value="HCP-like"/>
    <property type="match status" value="1"/>
</dbReference>
<dbReference type="GO" id="GO:0070134">
    <property type="term" value="P:positive regulation of mitochondrial translational initiation"/>
    <property type="evidence" value="ECO:0007669"/>
    <property type="project" value="EnsemblFungi"/>
</dbReference>
<dbReference type="PROSITE" id="PS51375">
    <property type="entry name" value="PPR"/>
    <property type="match status" value="1"/>
</dbReference>
<dbReference type="InterPro" id="IPR051114">
    <property type="entry name" value="Mito_RNA_Proc_CCM1"/>
</dbReference>
<dbReference type="PhylomeDB" id="A7TJP8"/>
<dbReference type="OMA" id="HGYNLIH"/>
<feature type="domain" description="PROP1-like PPR" evidence="4">
    <location>
        <begin position="345"/>
        <end position="468"/>
    </location>
</feature>
<dbReference type="EMBL" id="DS480403">
    <property type="protein sequence ID" value="EDO17477.1"/>
    <property type="molecule type" value="Genomic_DNA"/>
</dbReference>
<dbReference type="InterPro" id="IPR011990">
    <property type="entry name" value="TPR-like_helical_dom_sf"/>
</dbReference>
<dbReference type="AlphaFoldDB" id="A7TJP8"/>
<name>A7TJP8_VANPO</name>
<dbReference type="GO" id="GO:0005743">
    <property type="term" value="C:mitochondrial inner membrane"/>
    <property type="evidence" value="ECO:0007669"/>
    <property type="project" value="EnsemblFungi"/>
</dbReference>
<keyword evidence="6" id="KW-1185">Reference proteome</keyword>
<dbReference type="Proteomes" id="UP000000267">
    <property type="component" value="Unassembled WGS sequence"/>
</dbReference>
<dbReference type="PANTHER" id="PTHR47934:SF6">
    <property type="entry name" value="MITOCHONDRIAL GROUP I INTRON SPLICING FACTOR CCM1-RELATED"/>
    <property type="match status" value="1"/>
</dbReference>
<dbReference type="InterPro" id="IPR002885">
    <property type="entry name" value="PPR_rpt"/>
</dbReference>
<organism evidence="6">
    <name type="scientific">Vanderwaltozyma polyspora (strain ATCC 22028 / DSM 70294 / BCRC 21397 / CBS 2163 / NBRC 10782 / NRRL Y-8283 / UCD 57-17)</name>
    <name type="common">Kluyveromyces polysporus</name>
    <dbReference type="NCBI Taxonomy" id="436907"/>
    <lineage>
        <taxon>Eukaryota</taxon>
        <taxon>Fungi</taxon>
        <taxon>Dikarya</taxon>
        <taxon>Ascomycota</taxon>
        <taxon>Saccharomycotina</taxon>
        <taxon>Saccharomycetes</taxon>
        <taxon>Saccharomycetales</taxon>
        <taxon>Saccharomycetaceae</taxon>
        <taxon>Vanderwaltozyma</taxon>
    </lineage>
</organism>
<dbReference type="KEGG" id="vpo:Kpol_1058p14"/>
<dbReference type="InterPro" id="IPR033443">
    <property type="entry name" value="PROP1-like_PPR_dom"/>
</dbReference>
<dbReference type="GO" id="GO:0006396">
    <property type="term" value="P:RNA processing"/>
    <property type="evidence" value="ECO:0007669"/>
    <property type="project" value="TreeGrafter"/>
</dbReference>
<feature type="repeat" description="PPR" evidence="3">
    <location>
        <begin position="328"/>
        <end position="362"/>
    </location>
</feature>
<sequence>MFRATLPVFRVNYGIQWHRGIPLSIKSILNRERIIGVEEDDCKELLQYFGSSDVAKTVTSTERIHVIRYFYERGAYDSVVNIGQKMLYKLDQSGRLRDDVTLNELKSFINSHGNRRLSGKYDLIVEDVISQWCPTNKVQLVKLIESLFHRLINTKKYPPHEALSRWAYWITLINGNCEFVSYLDNKVILKKLLYYMREHKQDLLETGILDDTFKLINQRYGSNMTSQFASTLLYLATYNKDYKLVEKIWSYKVENKLPVKSRDLTSILKTYCYLGSFGLVKSTYDKYPDAHNDQNQFDYLLIAHSKSYNWTSLQKEFDSLFGIGKLPNIRQYGIVMNTMADIGELKSVDRLFTQLLRRGMSPTYTVLQSMIHAHLKAGDFHGCFSQFENFEKFNVEPSASTYLMMFKVYKGLNNIDGALRLMRKMTDESKVQITEGHFTILIGMCANITNYQIAQELFDIMTKHYDIVPTGNSVAALMEVYISSNLPQESLKLFKRYALKKSVDEALINVYNKAIRAYTKMNQKEKTEDLFKKILELKLKPNKEFFRVMLEYLTVLQRDFKTSEEVIDRLLTHESVRITPNHFEILMAAYDKISYNEGVLALYSKMNENRVPINSRILYYLIKAAFKAQSHKNGDINEAIELVEDIITNTANKTLDVTFSRPHPSIIAWPMRVITKHSKPSKALELLNRYNKLFYESHGQSSNHRFVVMRSLLVLSAHIEEWDGFEDIFEKYISRIEKFQDSPTATVKNRRMKSLVVGLFNYKVKQLVETNKIIELPQWLERIEKLGLYIDNPAWNAAILALFKDERTIEHGMKIIDKKFIHGYNLIHKCRMLRKIGEKSVVSDKSSWFIQKKKNDPNSLTPTLYLESETYNEVIDATDKYLSTVENITSEIKRLVNNYKYFMKNYLLKSHDNVNNWDLVEREYSEFLNEVRTTKRASSIL</sequence>
<evidence type="ECO:0000259" key="4">
    <source>
        <dbReference type="Pfam" id="PF17177"/>
    </source>
</evidence>
<dbReference type="HOGENOM" id="CLU_306786_0_0_1"/>
<evidence type="ECO:0000256" key="3">
    <source>
        <dbReference type="PROSITE-ProRule" id="PRU00708"/>
    </source>
</evidence>
<dbReference type="GeneID" id="5545695"/>
<keyword evidence="2" id="KW-0677">Repeat</keyword>
<dbReference type="eggNOG" id="KOG4197">
    <property type="taxonomic scope" value="Eukaryota"/>
</dbReference>
<dbReference type="FunCoup" id="A7TJP8">
    <property type="interactions" value="105"/>
</dbReference>
<dbReference type="GO" id="GO:0003729">
    <property type="term" value="F:mRNA binding"/>
    <property type="evidence" value="ECO:0007669"/>
    <property type="project" value="EnsemblFungi"/>
</dbReference>
<dbReference type="OrthoDB" id="185373at2759"/>
<dbReference type="RefSeq" id="XP_001645335.1">
    <property type="nucleotide sequence ID" value="XM_001645285.1"/>
</dbReference>
<dbReference type="InParanoid" id="A7TJP8"/>
<dbReference type="Gene3D" id="1.25.40.10">
    <property type="entry name" value="Tetratricopeptide repeat domain"/>
    <property type="match status" value="3"/>
</dbReference>
<evidence type="ECO:0000256" key="2">
    <source>
        <dbReference type="ARBA" id="ARBA00022737"/>
    </source>
</evidence>
<evidence type="ECO:0000313" key="5">
    <source>
        <dbReference type="EMBL" id="EDO17477.1"/>
    </source>
</evidence>
<gene>
    <name evidence="5" type="ORF">Kpol_1058p14</name>
</gene>
<protein>
    <recommendedName>
        <fullName evidence="4">PROP1-like PPR domain-containing protein</fullName>
    </recommendedName>
</protein>
<accession>A7TJP8</accession>
<comment type="subcellular location">
    <subcellularLocation>
        <location evidence="1">Mitochondrion</location>
    </subcellularLocation>
</comment>
<reference evidence="5 6" key="1">
    <citation type="journal article" date="2007" name="Proc. Natl. Acad. Sci. U.S.A.">
        <title>Independent sorting-out of thousands of duplicated gene pairs in two yeast species descended from a whole-genome duplication.</title>
        <authorList>
            <person name="Scannell D.R."/>
            <person name="Frank A.C."/>
            <person name="Conant G.C."/>
            <person name="Byrne K.P."/>
            <person name="Woolfit M."/>
            <person name="Wolfe K.H."/>
        </authorList>
    </citation>
    <scope>NUCLEOTIDE SEQUENCE [LARGE SCALE GENOMIC DNA]</scope>
    <source>
        <strain evidence="6">ATCC 22028 / DSM 70294 / BCRC 21397 / CBS 2163 / NBRC 10782 / NRRL Y-8283 / UCD 57-17</strain>
    </source>
</reference>
<evidence type="ECO:0000313" key="6">
    <source>
        <dbReference type="Proteomes" id="UP000000267"/>
    </source>
</evidence>
<dbReference type="GO" id="GO:0008494">
    <property type="term" value="F:translation activator activity"/>
    <property type="evidence" value="ECO:0007669"/>
    <property type="project" value="EnsemblFungi"/>
</dbReference>
<dbReference type="STRING" id="436907.A7TJP8"/>
<proteinExistence type="predicted"/>
<evidence type="ECO:0000256" key="1">
    <source>
        <dbReference type="ARBA" id="ARBA00004173"/>
    </source>
</evidence>
<dbReference type="GO" id="GO:0033617">
    <property type="term" value="P:mitochondrial respiratory chain complex IV assembly"/>
    <property type="evidence" value="ECO:0007669"/>
    <property type="project" value="EnsemblFungi"/>
</dbReference>
<dbReference type="Pfam" id="PF17177">
    <property type="entry name" value="PPR_long"/>
    <property type="match status" value="1"/>
</dbReference>